<reference evidence="2" key="1">
    <citation type="journal article" date="2021" name="Nat. Commun.">
        <title>Genetic determinants of endophytism in the Arabidopsis root mycobiome.</title>
        <authorList>
            <person name="Mesny F."/>
            <person name="Miyauchi S."/>
            <person name="Thiergart T."/>
            <person name="Pickel B."/>
            <person name="Atanasova L."/>
            <person name="Karlsson M."/>
            <person name="Huettel B."/>
            <person name="Barry K.W."/>
            <person name="Haridas S."/>
            <person name="Chen C."/>
            <person name="Bauer D."/>
            <person name="Andreopoulos W."/>
            <person name="Pangilinan J."/>
            <person name="LaButti K."/>
            <person name="Riley R."/>
            <person name="Lipzen A."/>
            <person name="Clum A."/>
            <person name="Drula E."/>
            <person name="Henrissat B."/>
            <person name="Kohler A."/>
            <person name="Grigoriev I.V."/>
            <person name="Martin F.M."/>
            <person name="Hacquard S."/>
        </authorList>
    </citation>
    <scope>NUCLEOTIDE SEQUENCE</scope>
    <source>
        <strain evidence="2">MPI-CAGE-AT-0147</strain>
    </source>
</reference>
<dbReference type="AlphaFoldDB" id="A0A9P9J3Y3"/>
<evidence type="ECO:0000313" key="2">
    <source>
        <dbReference type="EMBL" id="KAH7146191.1"/>
    </source>
</evidence>
<proteinExistence type="predicted"/>
<evidence type="ECO:0000313" key="3">
    <source>
        <dbReference type="Proteomes" id="UP000738349"/>
    </source>
</evidence>
<dbReference type="PANTHER" id="PTHR35391:SF7">
    <property type="entry name" value="C2H2-TYPE DOMAIN-CONTAINING PROTEIN"/>
    <property type="match status" value="1"/>
</dbReference>
<organism evidence="2 3">
    <name type="scientific">Dactylonectria macrodidyma</name>
    <dbReference type="NCBI Taxonomy" id="307937"/>
    <lineage>
        <taxon>Eukaryota</taxon>
        <taxon>Fungi</taxon>
        <taxon>Dikarya</taxon>
        <taxon>Ascomycota</taxon>
        <taxon>Pezizomycotina</taxon>
        <taxon>Sordariomycetes</taxon>
        <taxon>Hypocreomycetidae</taxon>
        <taxon>Hypocreales</taxon>
        <taxon>Nectriaceae</taxon>
        <taxon>Dactylonectria</taxon>
    </lineage>
</organism>
<dbReference type="Proteomes" id="UP000738349">
    <property type="component" value="Unassembled WGS sequence"/>
</dbReference>
<name>A0A9P9J3Y3_9HYPO</name>
<accession>A0A9P9J3Y3</accession>
<comment type="caution">
    <text evidence="2">The sequence shown here is derived from an EMBL/GenBank/DDBJ whole genome shotgun (WGS) entry which is preliminary data.</text>
</comment>
<feature type="region of interest" description="Disordered" evidence="1">
    <location>
        <begin position="154"/>
        <end position="184"/>
    </location>
</feature>
<gene>
    <name evidence="2" type="ORF">EDB81DRAFT_883614</name>
</gene>
<dbReference type="PANTHER" id="PTHR35391">
    <property type="entry name" value="C2H2-TYPE DOMAIN-CONTAINING PROTEIN-RELATED"/>
    <property type="match status" value="1"/>
</dbReference>
<keyword evidence="3" id="KW-1185">Reference proteome</keyword>
<dbReference type="OrthoDB" id="20872at2759"/>
<dbReference type="EMBL" id="JAGMUV010000008">
    <property type="protein sequence ID" value="KAH7146191.1"/>
    <property type="molecule type" value="Genomic_DNA"/>
</dbReference>
<protein>
    <submittedName>
        <fullName evidence="2">Uncharacterized protein</fullName>
    </submittedName>
</protein>
<sequence>MPPSPKIAARWRLTSPPLLLQESAKHCNQALEIGYKGTDAIRTKQEEAENPDIVTIEDDVKLDIDLVKHSIWLLHKLRPGIWRDIAESPYLQGYKSYRIQDDEGNDVESTLVDVFSNYISGRFSSISDILRQRLGRTMVLRRRKILDRRSRYGNSPIKVAMPTPEPELEESQSQPQGTANREVSKQAVEDITTLDNHEEIMFPPRPAALPGTRYEVPLFPKAWDKIPTTSCETTPGVACPFCLYVIPSVSVDNDVKWRSHVLNDIEPYVCVFDDCDKPE</sequence>
<evidence type="ECO:0000256" key="1">
    <source>
        <dbReference type="SAM" id="MobiDB-lite"/>
    </source>
</evidence>